<dbReference type="GO" id="GO:0004252">
    <property type="term" value="F:serine-type endopeptidase activity"/>
    <property type="evidence" value="ECO:0007669"/>
    <property type="project" value="UniProtKB-UniRule"/>
</dbReference>
<keyword evidence="2 5" id="KW-0645">Protease</keyword>
<dbReference type="Pfam" id="PF00082">
    <property type="entry name" value="Peptidase_S8"/>
    <property type="match status" value="1"/>
</dbReference>
<evidence type="ECO:0000313" key="10">
    <source>
        <dbReference type="Proteomes" id="UP000263012"/>
    </source>
</evidence>
<accession>A0A343TME8</accession>
<feature type="region of interest" description="Disordered" evidence="7">
    <location>
        <begin position="495"/>
        <end position="544"/>
    </location>
</feature>
<dbReference type="PROSITE" id="PS00137">
    <property type="entry name" value="SUBTILASE_HIS"/>
    <property type="match status" value="1"/>
</dbReference>
<dbReference type="KEGG" id="hdf:AArcSl_2651"/>
<feature type="compositionally biased region" description="Basic and acidic residues" evidence="7">
    <location>
        <begin position="495"/>
        <end position="507"/>
    </location>
</feature>
<evidence type="ECO:0000256" key="6">
    <source>
        <dbReference type="RuleBase" id="RU003355"/>
    </source>
</evidence>
<dbReference type="InterPro" id="IPR050131">
    <property type="entry name" value="Peptidase_S8_subtilisin-like"/>
</dbReference>
<dbReference type="GeneID" id="37879009"/>
<dbReference type="RefSeq" id="WP_119820239.1">
    <property type="nucleotide sequence ID" value="NZ_CP025066.1"/>
</dbReference>
<dbReference type="AlphaFoldDB" id="A0A343TME8"/>
<dbReference type="InterPro" id="IPR023828">
    <property type="entry name" value="Peptidase_S8_Ser-AS"/>
</dbReference>
<feature type="domain" description="Peptidase S8/S53" evidence="8">
    <location>
        <begin position="136"/>
        <end position="512"/>
    </location>
</feature>
<dbReference type="Gene3D" id="3.40.50.200">
    <property type="entry name" value="Peptidase S8/S53 domain"/>
    <property type="match status" value="1"/>
</dbReference>
<dbReference type="SUPFAM" id="SSF52743">
    <property type="entry name" value="Subtilisin-like"/>
    <property type="match status" value="1"/>
</dbReference>
<evidence type="ECO:0000256" key="4">
    <source>
        <dbReference type="ARBA" id="ARBA00022825"/>
    </source>
</evidence>
<proteinExistence type="inferred from homology"/>
<dbReference type="InterPro" id="IPR036852">
    <property type="entry name" value="Peptidase_S8/S53_dom_sf"/>
</dbReference>
<evidence type="ECO:0000256" key="2">
    <source>
        <dbReference type="ARBA" id="ARBA00022670"/>
    </source>
</evidence>
<dbReference type="PROSITE" id="PS51892">
    <property type="entry name" value="SUBTILASE"/>
    <property type="match status" value="1"/>
</dbReference>
<evidence type="ECO:0000256" key="7">
    <source>
        <dbReference type="SAM" id="MobiDB-lite"/>
    </source>
</evidence>
<evidence type="ECO:0000256" key="5">
    <source>
        <dbReference type="PROSITE-ProRule" id="PRU01240"/>
    </source>
</evidence>
<dbReference type="GO" id="GO:0006508">
    <property type="term" value="P:proteolysis"/>
    <property type="evidence" value="ECO:0007669"/>
    <property type="project" value="UniProtKB-KW"/>
</dbReference>
<evidence type="ECO:0000256" key="3">
    <source>
        <dbReference type="ARBA" id="ARBA00022801"/>
    </source>
</evidence>
<evidence type="ECO:0000313" key="9">
    <source>
        <dbReference type="EMBL" id="AUX10270.1"/>
    </source>
</evidence>
<dbReference type="PANTHER" id="PTHR43806">
    <property type="entry name" value="PEPTIDASE S8"/>
    <property type="match status" value="1"/>
</dbReference>
<feature type="active site" description="Charge relay system" evidence="5">
    <location>
        <position position="465"/>
    </location>
</feature>
<keyword evidence="3 5" id="KW-0378">Hydrolase</keyword>
<organism evidence="9 10">
    <name type="scientific">Halalkaliarchaeum desulfuricum</name>
    <dbReference type="NCBI Taxonomy" id="2055893"/>
    <lineage>
        <taxon>Archaea</taxon>
        <taxon>Methanobacteriati</taxon>
        <taxon>Methanobacteriota</taxon>
        <taxon>Stenosarchaea group</taxon>
        <taxon>Halobacteria</taxon>
        <taxon>Halobacteriales</taxon>
        <taxon>Haloferacaceae</taxon>
        <taxon>Halalkaliarchaeum</taxon>
    </lineage>
</organism>
<evidence type="ECO:0000256" key="1">
    <source>
        <dbReference type="ARBA" id="ARBA00011073"/>
    </source>
</evidence>
<keyword evidence="4 5" id="KW-0720">Serine protease</keyword>
<dbReference type="PROSITE" id="PS51318">
    <property type="entry name" value="TAT"/>
    <property type="match status" value="1"/>
</dbReference>
<keyword evidence="10" id="KW-1185">Reference proteome</keyword>
<dbReference type="PROSITE" id="PS00136">
    <property type="entry name" value="SUBTILASE_ASP"/>
    <property type="match status" value="1"/>
</dbReference>
<dbReference type="InterPro" id="IPR023827">
    <property type="entry name" value="Peptidase_S8_Asp-AS"/>
</dbReference>
<dbReference type="PRINTS" id="PR00723">
    <property type="entry name" value="SUBTILISIN"/>
</dbReference>
<evidence type="ECO:0000259" key="8">
    <source>
        <dbReference type="Pfam" id="PF00082"/>
    </source>
</evidence>
<gene>
    <name evidence="9" type="ORF">AArcSl_2651</name>
</gene>
<dbReference type="InterPro" id="IPR000209">
    <property type="entry name" value="Peptidase_S8/S53_dom"/>
</dbReference>
<dbReference type="EMBL" id="CP025066">
    <property type="protein sequence ID" value="AUX10270.1"/>
    <property type="molecule type" value="Genomic_DNA"/>
</dbReference>
<comment type="similarity">
    <text evidence="1 5 6">Belongs to the peptidase S8 family.</text>
</comment>
<dbReference type="InterPro" id="IPR015500">
    <property type="entry name" value="Peptidase_S8_subtilisin-rel"/>
</dbReference>
<dbReference type="PROSITE" id="PS00138">
    <property type="entry name" value="SUBTILASE_SER"/>
    <property type="match status" value="1"/>
</dbReference>
<protein>
    <submittedName>
        <fullName evidence="9">Subtilisin-like serine protease</fullName>
    </submittedName>
</protein>
<dbReference type="InterPro" id="IPR022398">
    <property type="entry name" value="Peptidase_S8_His-AS"/>
</dbReference>
<dbReference type="OrthoDB" id="341609at2157"/>
<dbReference type="Proteomes" id="UP000263012">
    <property type="component" value="Chromosome"/>
</dbReference>
<dbReference type="PANTHER" id="PTHR43806:SF11">
    <property type="entry name" value="CEREVISIN-RELATED"/>
    <property type="match status" value="1"/>
</dbReference>
<reference evidence="10" key="1">
    <citation type="submission" date="2017-11" db="EMBL/GenBank/DDBJ databases">
        <title>Phenotypic and genomic properties of facultatively anaerobic sulfur-reducing natronoarchaea from hypersaline soda lakes.</title>
        <authorList>
            <person name="Sorokin D.Y."/>
            <person name="Kublanov I.V."/>
            <person name="Roman P."/>
            <person name="Sinninghe Damste J.S."/>
            <person name="Golyshin P.N."/>
            <person name="Rojo D."/>
            <person name="Ciordia S."/>
            <person name="Mena M.D.C."/>
            <person name="Ferrer M."/>
            <person name="Messina E."/>
            <person name="Smedile F."/>
            <person name="La Spada G."/>
            <person name="La Cono V."/>
            <person name="Yakimov M.M."/>
        </authorList>
    </citation>
    <scope>NUCLEOTIDE SEQUENCE [LARGE SCALE GENOMIC DNA]</scope>
    <source>
        <strain evidence="10">AArc-Sl</strain>
    </source>
</reference>
<sequence length="544" mass="57002">MKQTRRTLLKSIGAVGASLAVTGYASASGGQAQYVVVTQGRGAANQIEREGFDIKQELAGGEVLVVHGPESATADLDGVRGVQSATRDVRLELEEPAETELVEANGENGGVESDWYENLWDKQNSEAVAANDIATGEGTQIGIIDTGVDYVHPDLTPNLDEDAGQLFREGDTLSGDGEDIVVNDPENDIQRVDQHVASDVHGHGTHVAGIAAADPEEGFAGFGSGVQGIAPDAGLVSQRVFWWEDFSDEDEDPDWGLTTTTGDVLAAIDFGAEQALDAVNLSLGTPPFPPRVHQDEVLRTIRLAYETTVRSAVNRGTVVVASAGNADTDLQRSGLFSLPNSTKGAMSISALAPNDGRAFFSNFGTNEIDVGAGGGGYETLLKTLYGIREWVFAGAPLRRSEHPLEEGDEGELWLDEDGNIVFDPDEVAEVIEFESPAWPYPFNLVFSTTSPLNEGAPYGWKAGTSMSAPNTAGLVALVRELAPDANPSQVESAIKKGAEGGDGRSDSDLGAGRINALNTVELLDGEDDGGNGKGGPESAGGGPP</sequence>
<feature type="active site" description="Charge relay system" evidence="5">
    <location>
        <position position="203"/>
    </location>
</feature>
<feature type="active site" description="Charge relay system" evidence="5">
    <location>
        <position position="145"/>
    </location>
</feature>
<feature type="compositionally biased region" description="Gly residues" evidence="7">
    <location>
        <begin position="531"/>
        <end position="544"/>
    </location>
</feature>
<dbReference type="InterPro" id="IPR006311">
    <property type="entry name" value="TAT_signal"/>
</dbReference>
<name>A0A343TME8_9EURY</name>